<keyword evidence="5" id="KW-1185">Reference proteome</keyword>
<feature type="domain" description="SHSP" evidence="3">
    <location>
        <begin position="21"/>
        <end position="138"/>
    </location>
</feature>
<comment type="similarity">
    <text evidence="1 2">Belongs to the small heat shock protein (HSP20) family.</text>
</comment>
<dbReference type="OrthoDB" id="9811615at2"/>
<dbReference type="AlphaFoldDB" id="D2MMX9"/>
<dbReference type="EMBL" id="ADFR01000002">
    <property type="protein sequence ID" value="EFC06405.1"/>
    <property type="molecule type" value="Genomic_DNA"/>
</dbReference>
<evidence type="ECO:0000313" key="5">
    <source>
        <dbReference type="Proteomes" id="UP000005017"/>
    </source>
</evidence>
<name>D2MMX9_9FIRM</name>
<dbReference type="PROSITE" id="PS01031">
    <property type="entry name" value="SHSP"/>
    <property type="match status" value="1"/>
</dbReference>
<dbReference type="InterPro" id="IPR031107">
    <property type="entry name" value="Small_HSP"/>
</dbReference>
<accession>D2MMX9</accession>
<evidence type="ECO:0000256" key="2">
    <source>
        <dbReference type="RuleBase" id="RU003616"/>
    </source>
</evidence>
<dbReference type="RefSeq" id="WP_006626750.1">
    <property type="nucleotide sequence ID" value="NZ_ADFR01000002.1"/>
</dbReference>
<evidence type="ECO:0000259" key="3">
    <source>
        <dbReference type="PROSITE" id="PS01031"/>
    </source>
</evidence>
<dbReference type="InterPro" id="IPR008978">
    <property type="entry name" value="HSP20-like_chaperone"/>
</dbReference>
<dbReference type="STRING" id="679192.HMPREF9013_1113"/>
<dbReference type="PANTHER" id="PTHR11527">
    <property type="entry name" value="HEAT-SHOCK PROTEIN 20 FAMILY MEMBER"/>
    <property type="match status" value="1"/>
</dbReference>
<sequence>MNRMIRRNGFDELFDDMFGASSMNNGYNLMKTDVREKNGLYLLDMEIPGVKKEDIKISLFNGNLTVEASRSSHNEETDEAGKVIRQERFSGTTSRTFYVGTAIEQSDVKVSYDGGVLHIELPTEKQKEADTKKFIEIL</sequence>
<dbReference type="Pfam" id="PF00011">
    <property type="entry name" value="HSP20"/>
    <property type="match status" value="1"/>
</dbReference>
<dbReference type="SUPFAM" id="SSF49764">
    <property type="entry name" value="HSP20-like chaperones"/>
    <property type="match status" value="1"/>
</dbReference>
<evidence type="ECO:0000256" key="1">
    <source>
        <dbReference type="PROSITE-ProRule" id="PRU00285"/>
    </source>
</evidence>
<comment type="caution">
    <text evidence="4">The sequence shown here is derived from an EMBL/GenBank/DDBJ whole genome shotgun (WGS) entry which is preliminary data.</text>
</comment>
<dbReference type="eggNOG" id="COG0071">
    <property type="taxonomic scope" value="Bacteria"/>
</dbReference>
<reference evidence="5" key="1">
    <citation type="submission" date="2009-12" db="EMBL/GenBank/DDBJ databases">
        <title>Sequence of Clostridiales genomosp. BVAB3 str. UPII9-5.</title>
        <authorList>
            <person name="Madupu R."/>
            <person name="Durkin A.S."/>
            <person name="Torralba M."/>
            <person name="Methe B."/>
            <person name="Sutton G.G."/>
            <person name="Strausberg R.L."/>
            <person name="Nelson K.E."/>
        </authorList>
    </citation>
    <scope>NUCLEOTIDE SEQUENCE [LARGE SCALE GENOMIC DNA]</scope>
    <source>
        <strain evidence="5">W1219</strain>
    </source>
</reference>
<gene>
    <name evidence="4" type="ORF">HMPREF9013_1113</name>
</gene>
<dbReference type="InterPro" id="IPR002068">
    <property type="entry name" value="A-crystallin/Hsp20_dom"/>
</dbReference>
<protein>
    <submittedName>
        <fullName evidence="4">Putative Hsp20 family chaperone</fullName>
    </submittedName>
</protein>
<evidence type="ECO:0000313" key="4">
    <source>
        <dbReference type="EMBL" id="EFC06405.1"/>
    </source>
</evidence>
<organism evidence="4 5">
    <name type="scientific">Bulleidia extructa W1219</name>
    <dbReference type="NCBI Taxonomy" id="679192"/>
    <lineage>
        <taxon>Bacteria</taxon>
        <taxon>Bacillati</taxon>
        <taxon>Bacillota</taxon>
        <taxon>Erysipelotrichia</taxon>
        <taxon>Erysipelotrichales</taxon>
        <taxon>Erysipelotrichaceae</taxon>
        <taxon>Bulleidia</taxon>
    </lineage>
</organism>
<dbReference type="Gene3D" id="2.60.40.790">
    <property type="match status" value="1"/>
</dbReference>
<dbReference type="CDD" id="cd06471">
    <property type="entry name" value="ACD_LpsHSP_like"/>
    <property type="match status" value="1"/>
</dbReference>
<proteinExistence type="inferred from homology"/>
<dbReference type="Proteomes" id="UP000005017">
    <property type="component" value="Unassembled WGS sequence"/>
</dbReference>